<gene>
    <name evidence="1" type="ordered locus">COPRO5265_0202</name>
</gene>
<dbReference type="RefSeq" id="WP_012543870.1">
    <property type="nucleotide sequence ID" value="NC_011295.1"/>
</dbReference>
<evidence type="ECO:0000313" key="2">
    <source>
        <dbReference type="Proteomes" id="UP000001732"/>
    </source>
</evidence>
<sequence length="182" mass="20974">MKGIVEGIARGREKKHEVIGFPILFTARWLHVITQDNFDAYIPRTFSGRTWLVNTVDGQPTLGVFVMDNKPMYWLKQVKYVESIYLDKEPTEQIPPPNMEPKQFSKGKLTFTGVPLSLLAPLVGKQLWWVQSSDGLERVITEHQLENWILTEQRELINLNTKAGSWIKNVLRFCGEKGYISL</sequence>
<dbReference type="HOGENOM" id="CLU_1479679_0_0_9"/>
<evidence type="ECO:0000313" key="1">
    <source>
        <dbReference type="EMBL" id="ACI17218.1"/>
    </source>
</evidence>
<reference evidence="1 2" key="2">
    <citation type="journal article" date="2014" name="Genome Announc.">
        <title>Complete Genome Sequence of Coprothermobacter proteolyticus DSM 5265.</title>
        <authorList>
            <person name="Alexiev A."/>
            <person name="Coil D.A."/>
            <person name="Badger J.H."/>
            <person name="Enticknap J."/>
            <person name="Ward N."/>
            <person name="Robb F.T."/>
            <person name="Eisen J.A."/>
        </authorList>
    </citation>
    <scope>NUCLEOTIDE SEQUENCE [LARGE SCALE GENOMIC DNA]</scope>
    <source>
        <strain evidence="2">ATCC 35245 / DSM 5265 / OCM 4 / BT</strain>
    </source>
</reference>
<dbReference type="OrthoDB" id="9902607at2"/>
<keyword evidence="2" id="KW-1185">Reference proteome</keyword>
<dbReference type="Proteomes" id="UP000001732">
    <property type="component" value="Chromosome"/>
</dbReference>
<dbReference type="AlphaFoldDB" id="B5Y725"/>
<protein>
    <submittedName>
        <fullName evidence="1">Uncharacterized protein</fullName>
    </submittedName>
</protein>
<reference evidence="2" key="1">
    <citation type="submission" date="2008-08" db="EMBL/GenBank/DDBJ databases">
        <title>The complete genome sequence of Coprothermobacter proteolyticus strain ATCC 5245 / DSM 5265 / BT.</title>
        <authorList>
            <person name="Dodson R.J."/>
            <person name="Durkin A.S."/>
            <person name="Wu M."/>
            <person name="Eisen J."/>
            <person name="Sutton G."/>
        </authorList>
    </citation>
    <scope>NUCLEOTIDE SEQUENCE [LARGE SCALE GENOMIC DNA]</scope>
    <source>
        <strain evidence="2">ATCC 35245 / DSM 5265 / OCM 4 / BT</strain>
    </source>
</reference>
<dbReference type="STRING" id="309798.COPRO5265_0202"/>
<organism evidence="1 2">
    <name type="scientific">Coprothermobacter proteolyticus (strain ATCC 35245 / DSM 5265 / OCM 4 / BT)</name>
    <dbReference type="NCBI Taxonomy" id="309798"/>
    <lineage>
        <taxon>Bacteria</taxon>
        <taxon>Pseudomonadati</taxon>
        <taxon>Coprothermobacterota</taxon>
        <taxon>Coprothermobacteria</taxon>
        <taxon>Coprothermobacterales</taxon>
        <taxon>Coprothermobacteraceae</taxon>
        <taxon>Coprothermobacter</taxon>
    </lineage>
</organism>
<dbReference type="EMBL" id="CP001145">
    <property type="protein sequence ID" value="ACI17218.1"/>
    <property type="molecule type" value="Genomic_DNA"/>
</dbReference>
<accession>B5Y725</accession>
<dbReference type="KEGG" id="cpo:COPRO5265_0202"/>
<proteinExistence type="predicted"/>
<name>B5Y725_COPPD</name>